<keyword evidence="3" id="KW-1185">Reference proteome</keyword>
<dbReference type="OrthoDB" id="73653at2759"/>
<protein>
    <submittedName>
        <fullName evidence="2">Uncharacterized protein</fullName>
    </submittedName>
</protein>
<reference evidence="2 3" key="1">
    <citation type="journal article" date="2015" name="Genome Biol.">
        <title>Comparative genomics of Steinernema reveals deeply conserved gene regulatory networks.</title>
        <authorList>
            <person name="Dillman A.R."/>
            <person name="Macchietto M."/>
            <person name="Porter C.F."/>
            <person name="Rogers A."/>
            <person name="Williams B."/>
            <person name="Antoshechkin I."/>
            <person name="Lee M.M."/>
            <person name="Goodwin Z."/>
            <person name="Lu X."/>
            <person name="Lewis E.E."/>
            <person name="Goodrich-Blair H."/>
            <person name="Stock S.P."/>
            <person name="Adams B.J."/>
            <person name="Sternberg P.W."/>
            <person name="Mortazavi A."/>
        </authorList>
    </citation>
    <scope>NUCLEOTIDE SEQUENCE [LARGE SCALE GENOMIC DNA]</scope>
    <source>
        <strain evidence="2 3">ALL</strain>
    </source>
</reference>
<evidence type="ECO:0000313" key="2">
    <source>
        <dbReference type="EMBL" id="TKR81046.1"/>
    </source>
</evidence>
<sequence>MNTLSQLRENRAPLIKAKPRQSPHELCRDVPSRNDLPPSWDVYQPGPNLWKQVHSAFRRAGRVALQKQEPRQWGESLMKMCGNETTKEAASTDRMAD</sequence>
<dbReference type="Proteomes" id="UP000298663">
    <property type="component" value="Unassembled WGS sequence"/>
</dbReference>
<accession>A0A4U5NEI0</accession>
<feature type="compositionally biased region" description="Basic and acidic residues" evidence="1">
    <location>
        <begin position="22"/>
        <end position="32"/>
    </location>
</feature>
<name>A0A4U5NEI0_STECR</name>
<dbReference type="EMBL" id="AZBU02000004">
    <property type="protein sequence ID" value="TKR81046.1"/>
    <property type="molecule type" value="Genomic_DNA"/>
</dbReference>
<organism evidence="2 3">
    <name type="scientific">Steinernema carpocapsae</name>
    <name type="common">Entomopathogenic nematode</name>
    <dbReference type="NCBI Taxonomy" id="34508"/>
    <lineage>
        <taxon>Eukaryota</taxon>
        <taxon>Metazoa</taxon>
        <taxon>Ecdysozoa</taxon>
        <taxon>Nematoda</taxon>
        <taxon>Chromadorea</taxon>
        <taxon>Rhabditida</taxon>
        <taxon>Tylenchina</taxon>
        <taxon>Panagrolaimomorpha</taxon>
        <taxon>Strongyloidoidea</taxon>
        <taxon>Steinernematidae</taxon>
        <taxon>Steinernema</taxon>
    </lineage>
</organism>
<feature type="region of interest" description="Disordered" evidence="1">
    <location>
        <begin position="1"/>
        <end position="35"/>
    </location>
</feature>
<comment type="caution">
    <text evidence="2">The sequence shown here is derived from an EMBL/GenBank/DDBJ whole genome shotgun (WGS) entry which is preliminary data.</text>
</comment>
<gene>
    <name evidence="2" type="ORF">L596_014989</name>
</gene>
<feature type="region of interest" description="Disordered" evidence="1">
    <location>
        <begin position="74"/>
        <end position="97"/>
    </location>
</feature>
<evidence type="ECO:0000256" key="1">
    <source>
        <dbReference type="SAM" id="MobiDB-lite"/>
    </source>
</evidence>
<dbReference type="AlphaFoldDB" id="A0A4U5NEI0"/>
<proteinExistence type="predicted"/>
<reference evidence="2 3" key="2">
    <citation type="journal article" date="2019" name="G3 (Bethesda)">
        <title>Hybrid Assembly of the Genome of the Entomopathogenic Nematode Steinernema carpocapsae Identifies the X-Chromosome.</title>
        <authorList>
            <person name="Serra L."/>
            <person name="Macchietto M."/>
            <person name="Macias-Munoz A."/>
            <person name="McGill C.J."/>
            <person name="Rodriguez I.M."/>
            <person name="Rodriguez B."/>
            <person name="Murad R."/>
            <person name="Mortazavi A."/>
        </authorList>
    </citation>
    <scope>NUCLEOTIDE SEQUENCE [LARGE SCALE GENOMIC DNA]</scope>
    <source>
        <strain evidence="2 3">ALL</strain>
    </source>
</reference>
<feature type="compositionally biased region" description="Basic and acidic residues" evidence="1">
    <location>
        <begin position="85"/>
        <end position="97"/>
    </location>
</feature>
<evidence type="ECO:0000313" key="3">
    <source>
        <dbReference type="Proteomes" id="UP000298663"/>
    </source>
</evidence>